<dbReference type="PRINTS" id="PR01415">
    <property type="entry name" value="ANKYRIN"/>
</dbReference>
<dbReference type="Pfam" id="PF13857">
    <property type="entry name" value="Ank_5"/>
    <property type="match status" value="1"/>
</dbReference>
<feature type="repeat" description="ANK" evidence="3">
    <location>
        <begin position="145"/>
        <end position="177"/>
    </location>
</feature>
<dbReference type="SUPFAM" id="SSF48403">
    <property type="entry name" value="Ankyrin repeat"/>
    <property type="match status" value="1"/>
</dbReference>
<name>A0A9P4KHD5_9PLEO</name>
<evidence type="ECO:0000313" key="5">
    <source>
        <dbReference type="EMBL" id="KAF2268868.1"/>
    </source>
</evidence>
<dbReference type="EMBL" id="ML986585">
    <property type="protein sequence ID" value="KAF2268868.1"/>
    <property type="molecule type" value="Genomic_DNA"/>
</dbReference>
<dbReference type="Proteomes" id="UP000800093">
    <property type="component" value="Unassembled WGS sequence"/>
</dbReference>
<dbReference type="Pfam" id="PF00023">
    <property type="entry name" value="Ank"/>
    <property type="match status" value="1"/>
</dbReference>
<reference evidence="6" key="1">
    <citation type="journal article" date="2020" name="Stud. Mycol.">
        <title>101 Dothideomycetes genomes: A test case for predicting lifestyles and emergence of pathogens.</title>
        <authorList>
            <person name="Haridas S."/>
            <person name="Albert R."/>
            <person name="Binder M."/>
            <person name="Bloem J."/>
            <person name="LaButti K."/>
            <person name="Salamov A."/>
            <person name="Andreopoulos B."/>
            <person name="Baker S."/>
            <person name="Barry K."/>
            <person name="Bills G."/>
            <person name="Bluhm B."/>
            <person name="Cannon C."/>
            <person name="Castanera R."/>
            <person name="Culley D."/>
            <person name="Daum C."/>
            <person name="Ezra D."/>
            <person name="Gonzalez J."/>
            <person name="Henrissat B."/>
            <person name="Kuo A."/>
            <person name="Liang C."/>
            <person name="Lipzen A."/>
            <person name="Lutzoni F."/>
            <person name="Magnuson J."/>
            <person name="Mondo S."/>
            <person name="Nolan M."/>
            <person name="Ohm R."/>
            <person name="Pangilinan J."/>
            <person name="Park H.-J."/>
            <person name="Ramirez L."/>
            <person name="Alfaro M."/>
            <person name="Sun H."/>
            <person name="Tritt A."/>
            <person name="Yoshinaga Y."/>
            <person name="Zwiers L.-H."/>
            <person name="Turgeon B."/>
            <person name="Goodwin S."/>
            <person name="Spatafora J."/>
            <person name="Crous P."/>
            <person name="Grigoriev I."/>
        </authorList>
    </citation>
    <scope>NUCLEOTIDE SEQUENCE [LARGE SCALE GENOMIC DNA]</scope>
    <source>
        <strain evidence="6">CBS 304.66</strain>
    </source>
</reference>
<keyword evidence="6" id="KW-1185">Reference proteome</keyword>
<gene>
    <name evidence="5" type="ORF">CC78DRAFT_454858</name>
</gene>
<evidence type="ECO:0000256" key="3">
    <source>
        <dbReference type="PROSITE-ProRule" id="PRU00023"/>
    </source>
</evidence>
<evidence type="ECO:0000313" key="6">
    <source>
        <dbReference type="Proteomes" id="UP000800093"/>
    </source>
</evidence>
<feature type="region of interest" description="Disordered" evidence="4">
    <location>
        <begin position="225"/>
        <end position="249"/>
    </location>
</feature>
<dbReference type="PROSITE" id="PS50297">
    <property type="entry name" value="ANK_REP_REGION"/>
    <property type="match status" value="5"/>
</dbReference>
<dbReference type="InterPro" id="IPR002110">
    <property type="entry name" value="Ankyrin_rpt"/>
</dbReference>
<dbReference type="OrthoDB" id="4772757at2759"/>
<dbReference type="InterPro" id="IPR036770">
    <property type="entry name" value="Ankyrin_rpt-contain_sf"/>
</dbReference>
<evidence type="ECO:0000256" key="4">
    <source>
        <dbReference type="SAM" id="MobiDB-lite"/>
    </source>
</evidence>
<keyword evidence="2 3" id="KW-0040">ANK repeat</keyword>
<feature type="compositionally biased region" description="Acidic residues" evidence="4">
    <location>
        <begin position="228"/>
        <end position="247"/>
    </location>
</feature>
<feature type="repeat" description="ANK" evidence="3">
    <location>
        <begin position="106"/>
        <end position="138"/>
    </location>
</feature>
<organism evidence="5 6">
    <name type="scientific">Lojkania enalia</name>
    <dbReference type="NCBI Taxonomy" id="147567"/>
    <lineage>
        <taxon>Eukaryota</taxon>
        <taxon>Fungi</taxon>
        <taxon>Dikarya</taxon>
        <taxon>Ascomycota</taxon>
        <taxon>Pezizomycotina</taxon>
        <taxon>Dothideomycetes</taxon>
        <taxon>Pleosporomycetidae</taxon>
        <taxon>Pleosporales</taxon>
        <taxon>Pleosporales incertae sedis</taxon>
        <taxon>Lojkania</taxon>
    </lineage>
</organism>
<dbReference type="Gene3D" id="1.25.40.20">
    <property type="entry name" value="Ankyrin repeat-containing domain"/>
    <property type="match status" value="2"/>
</dbReference>
<evidence type="ECO:0000256" key="1">
    <source>
        <dbReference type="ARBA" id="ARBA00022737"/>
    </source>
</evidence>
<protein>
    <submittedName>
        <fullName evidence="5">Ankyrin</fullName>
    </submittedName>
</protein>
<dbReference type="PROSITE" id="PS50088">
    <property type="entry name" value="ANK_REPEAT"/>
    <property type="match status" value="5"/>
</dbReference>
<evidence type="ECO:0000256" key="2">
    <source>
        <dbReference type="ARBA" id="ARBA00023043"/>
    </source>
</evidence>
<dbReference type="PANTHER" id="PTHR24171:SF9">
    <property type="entry name" value="ANKYRIN REPEAT DOMAIN-CONTAINING PROTEIN 39"/>
    <property type="match status" value="1"/>
</dbReference>
<dbReference type="PANTHER" id="PTHR24171">
    <property type="entry name" value="ANKYRIN REPEAT DOMAIN-CONTAINING PROTEIN 39-RELATED"/>
    <property type="match status" value="1"/>
</dbReference>
<keyword evidence="1" id="KW-0677">Repeat</keyword>
<sequence length="326" mass="35426">MLSNRLFYEPLVQWVLVAGSITFLRQLIEQKIDLSTRGSSGETLLFLVCLQDSQEAAQILVENGAEIDVEIQNGWTLLHAAAHNQSPATLRYLLKLGLDPNVVSNGNMTPLHCAAQYGTTQHIELLLDNGAIQASLDNINSQTRSGLSPLMIASKSGSLSSVKWALEMGADCCAVDSMGRTALHAAASNSSVDSVSIIKILIAKGLSVADTDDAGSSPLHCVLYTPAWDDDEDEDEDEDENDEEESPFDPIYARANAQALIQYGANVNAQDGSGNTLLHFAAWKGHKYMVKMLLKEGADKNIEDVQGKKPIDLAREDDIRELLEPF</sequence>
<dbReference type="AlphaFoldDB" id="A0A9P4KHD5"/>
<feature type="repeat" description="ANK" evidence="3">
    <location>
        <begin position="273"/>
        <end position="305"/>
    </location>
</feature>
<feature type="repeat" description="ANK" evidence="3">
    <location>
        <begin position="73"/>
        <end position="105"/>
    </location>
</feature>
<feature type="repeat" description="ANK" evidence="3">
    <location>
        <begin position="178"/>
        <end position="213"/>
    </location>
</feature>
<accession>A0A9P4KHD5</accession>
<dbReference type="Pfam" id="PF12796">
    <property type="entry name" value="Ank_2"/>
    <property type="match status" value="2"/>
</dbReference>
<comment type="caution">
    <text evidence="5">The sequence shown here is derived from an EMBL/GenBank/DDBJ whole genome shotgun (WGS) entry which is preliminary data.</text>
</comment>
<proteinExistence type="predicted"/>
<dbReference type="SMART" id="SM00248">
    <property type="entry name" value="ANK"/>
    <property type="match status" value="7"/>
</dbReference>